<dbReference type="Proteomes" id="UP000028090">
    <property type="component" value="Unassembled WGS sequence"/>
</dbReference>
<evidence type="ECO:0000256" key="5">
    <source>
        <dbReference type="ARBA" id="ARBA00022989"/>
    </source>
</evidence>
<dbReference type="OrthoDB" id="6623990at2"/>
<comment type="similarity">
    <text evidence="2">Belongs to the acyltransferase 3 family.</text>
</comment>
<dbReference type="InterPro" id="IPR002656">
    <property type="entry name" value="Acyl_transf_3_dom"/>
</dbReference>
<dbReference type="PANTHER" id="PTHR40074:SF2">
    <property type="entry name" value="O-ACETYLTRANSFERASE WECH"/>
    <property type="match status" value="1"/>
</dbReference>
<feature type="transmembrane region" description="Helical" evidence="7">
    <location>
        <begin position="97"/>
        <end position="119"/>
    </location>
</feature>
<dbReference type="PANTHER" id="PTHR40074">
    <property type="entry name" value="O-ACETYLTRANSFERASE WECH"/>
    <property type="match status" value="1"/>
</dbReference>
<proteinExistence type="inferred from homology"/>
<dbReference type="GO" id="GO:0009246">
    <property type="term" value="P:enterobacterial common antigen biosynthetic process"/>
    <property type="evidence" value="ECO:0007669"/>
    <property type="project" value="TreeGrafter"/>
</dbReference>
<dbReference type="AlphaFoldDB" id="A0A081PWX1"/>
<evidence type="ECO:0000256" key="7">
    <source>
        <dbReference type="SAM" id="Phobius"/>
    </source>
</evidence>
<gene>
    <name evidence="9" type="ORF">SK629_1824</name>
</gene>
<dbReference type="PATRIC" id="fig|28037.95.peg.1752"/>
<evidence type="ECO:0000256" key="2">
    <source>
        <dbReference type="ARBA" id="ARBA00007400"/>
    </source>
</evidence>
<evidence type="ECO:0000256" key="6">
    <source>
        <dbReference type="ARBA" id="ARBA00023136"/>
    </source>
</evidence>
<keyword evidence="9" id="KW-0012">Acyltransferase</keyword>
<organism evidence="9 10">
    <name type="scientific">Streptococcus mitis</name>
    <dbReference type="NCBI Taxonomy" id="28037"/>
    <lineage>
        <taxon>Bacteria</taxon>
        <taxon>Bacillati</taxon>
        <taxon>Bacillota</taxon>
        <taxon>Bacilli</taxon>
        <taxon>Lactobacillales</taxon>
        <taxon>Streptococcaceae</taxon>
        <taxon>Streptococcus</taxon>
        <taxon>Streptococcus mitis group</taxon>
    </lineage>
</organism>
<feature type="transmembrane region" description="Helical" evidence="7">
    <location>
        <begin position="314"/>
        <end position="338"/>
    </location>
</feature>
<evidence type="ECO:0000259" key="8">
    <source>
        <dbReference type="Pfam" id="PF01757"/>
    </source>
</evidence>
<feature type="transmembrane region" description="Helical" evidence="7">
    <location>
        <begin position="7"/>
        <end position="26"/>
    </location>
</feature>
<keyword evidence="4 7" id="KW-0812">Transmembrane</keyword>
<comment type="subcellular location">
    <subcellularLocation>
        <location evidence="1">Cell membrane</location>
        <topology evidence="1">Multi-pass membrane protein</topology>
    </subcellularLocation>
</comment>
<keyword evidence="9" id="KW-0808">Transferase</keyword>
<sequence>MKKEYDILKVVAILMVLVSHSTYYIISTKYGGIDYQQYLEQNMSLVLYKIFDKVREILYYFHMPMFMALSGAFYYLQVKRDKWINFMLILKQKIKRLVIPFVIFTLLYVFPIKYFSNYFEYTTFSRAVLGQLFLIGNNHLWYLFTLFIIFIISFFTLKREIKFATIIIFYVLHILSYKVDPLLFKAPLQFLFYFSMGFAFESKREKYNQFISTKRNYVLILSMVFVLITLLNFNLKYTYTLVSKILVELLAILGSLLTYSISYLISRKERSGSSCFFKLILMNGLGIYIFSDPLNYLILYISYSLNSQFMFSPFGIIFMVVLRFFITLFVSLIVTVIFKKCFKKYTWLVN</sequence>
<name>A0A081PWX1_STRMT</name>
<dbReference type="Pfam" id="PF01757">
    <property type="entry name" value="Acyl_transf_3"/>
    <property type="match status" value="1"/>
</dbReference>
<evidence type="ECO:0000313" key="10">
    <source>
        <dbReference type="Proteomes" id="UP000028090"/>
    </source>
</evidence>
<feature type="transmembrane region" description="Helical" evidence="7">
    <location>
        <begin position="139"/>
        <end position="156"/>
    </location>
</feature>
<protein>
    <submittedName>
        <fullName evidence="9">Acyltransferase family protein</fullName>
    </submittedName>
</protein>
<dbReference type="RefSeq" id="WP_042901530.1">
    <property type="nucleotide sequence ID" value="NZ_JPFU01000013.1"/>
</dbReference>
<keyword evidence="5 7" id="KW-1133">Transmembrane helix</keyword>
<accession>A0A081PWX1</accession>
<feature type="transmembrane region" description="Helical" evidence="7">
    <location>
        <begin position="277"/>
        <end position="302"/>
    </location>
</feature>
<dbReference type="GO" id="GO:0005886">
    <property type="term" value="C:plasma membrane"/>
    <property type="evidence" value="ECO:0007669"/>
    <property type="project" value="UniProtKB-SubCell"/>
</dbReference>
<comment type="caution">
    <text evidence="9">The sequence shown here is derived from an EMBL/GenBank/DDBJ whole genome shotgun (WGS) entry which is preliminary data.</text>
</comment>
<feature type="transmembrane region" description="Helical" evidence="7">
    <location>
        <begin position="57"/>
        <end position="76"/>
    </location>
</feature>
<feature type="transmembrane region" description="Helical" evidence="7">
    <location>
        <begin position="245"/>
        <end position="265"/>
    </location>
</feature>
<dbReference type="GO" id="GO:0016413">
    <property type="term" value="F:O-acetyltransferase activity"/>
    <property type="evidence" value="ECO:0007669"/>
    <property type="project" value="TreeGrafter"/>
</dbReference>
<evidence type="ECO:0000313" key="9">
    <source>
        <dbReference type="EMBL" id="KEQ35194.1"/>
    </source>
</evidence>
<evidence type="ECO:0000256" key="4">
    <source>
        <dbReference type="ARBA" id="ARBA00022692"/>
    </source>
</evidence>
<feature type="domain" description="Acyltransferase 3" evidence="8">
    <location>
        <begin position="4"/>
        <end position="338"/>
    </location>
</feature>
<dbReference type="EMBL" id="JPFU01000013">
    <property type="protein sequence ID" value="KEQ35194.1"/>
    <property type="molecule type" value="Genomic_DNA"/>
</dbReference>
<evidence type="ECO:0000256" key="3">
    <source>
        <dbReference type="ARBA" id="ARBA00022475"/>
    </source>
</evidence>
<keyword evidence="3" id="KW-1003">Cell membrane</keyword>
<feature type="transmembrane region" description="Helical" evidence="7">
    <location>
        <begin position="216"/>
        <end position="233"/>
    </location>
</feature>
<keyword evidence="6 7" id="KW-0472">Membrane</keyword>
<evidence type="ECO:0000256" key="1">
    <source>
        <dbReference type="ARBA" id="ARBA00004651"/>
    </source>
</evidence>
<reference evidence="9 10" key="1">
    <citation type="submission" date="2014-05" db="EMBL/GenBank/DDBJ databases">
        <authorList>
            <person name="Daugherty S.C."/>
            <person name="Tallon L.J."/>
            <person name="Sadzewicz L."/>
            <person name="Kilian M."/>
            <person name="Tettelin H."/>
        </authorList>
    </citation>
    <scope>NUCLEOTIDE SEQUENCE [LARGE SCALE GENOMIC DNA]</scope>
    <source>
        <strain evidence="9 10">SK629</strain>
    </source>
</reference>